<comment type="similarity">
    <text evidence="1">Belongs to the asp23 family.</text>
</comment>
<evidence type="ECO:0000256" key="1">
    <source>
        <dbReference type="ARBA" id="ARBA00005721"/>
    </source>
</evidence>
<dbReference type="RefSeq" id="WP_307242316.1">
    <property type="nucleotide sequence ID" value="NZ_JAUSQZ010000001.1"/>
</dbReference>
<organism evidence="3 4">
    <name type="scientific">Kineosporia succinea</name>
    <dbReference type="NCBI Taxonomy" id="84632"/>
    <lineage>
        <taxon>Bacteria</taxon>
        <taxon>Bacillati</taxon>
        <taxon>Actinomycetota</taxon>
        <taxon>Actinomycetes</taxon>
        <taxon>Kineosporiales</taxon>
        <taxon>Kineosporiaceae</taxon>
        <taxon>Kineosporia</taxon>
    </lineage>
</organism>
<evidence type="ECO:0000313" key="3">
    <source>
        <dbReference type="EMBL" id="MDP9826940.1"/>
    </source>
</evidence>
<dbReference type="PANTHER" id="PTHR34297:SF3">
    <property type="entry name" value="ALKALINE SHOCK PROTEIN 23"/>
    <property type="match status" value="1"/>
</dbReference>
<sequence>MSTPAGNETIEDAPVESGEPAAEAPVVAETTPIRREPVGTGATEVEREVVEKIAAAAARSVPGVSDLGGDIARFFDSVLDRIGLDEVGDATRGVRAEVNGIETTVSVVLVISADGVVPDITTAVRTTVTEALVRYGLKVIAVNIKVDDITMA</sequence>
<dbReference type="EMBL" id="JAUSQZ010000001">
    <property type="protein sequence ID" value="MDP9826940.1"/>
    <property type="molecule type" value="Genomic_DNA"/>
</dbReference>
<reference evidence="3 4" key="1">
    <citation type="submission" date="2023-07" db="EMBL/GenBank/DDBJ databases">
        <title>Sequencing the genomes of 1000 actinobacteria strains.</title>
        <authorList>
            <person name="Klenk H.-P."/>
        </authorList>
    </citation>
    <scope>NUCLEOTIDE SEQUENCE [LARGE SCALE GENOMIC DNA]</scope>
    <source>
        <strain evidence="3 4">DSM 44388</strain>
    </source>
</reference>
<evidence type="ECO:0000256" key="2">
    <source>
        <dbReference type="SAM" id="MobiDB-lite"/>
    </source>
</evidence>
<evidence type="ECO:0000313" key="4">
    <source>
        <dbReference type="Proteomes" id="UP001235712"/>
    </source>
</evidence>
<dbReference type="PANTHER" id="PTHR34297">
    <property type="entry name" value="HYPOTHETICAL CYTOSOLIC PROTEIN-RELATED"/>
    <property type="match status" value="1"/>
</dbReference>
<gene>
    <name evidence="3" type="ORF">J2S57_002689</name>
</gene>
<keyword evidence="4" id="KW-1185">Reference proteome</keyword>
<accession>A0ABT9P4F5</accession>
<name>A0ABT9P4F5_9ACTN</name>
<protein>
    <submittedName>
        <fullName evidence="3">Alkaline shock family protein YloU</fullName>
    </submittedName>
</protein>
<dbReference type="Pfam" id="PF03780">
    <property type="entry name" value="Asp23"/>
    <property type="match status" value="1"/>
</dbReference>
<comment type="caution">
    <text evidence="3">The sequence shown here is derived from an EMBL/GenBank/DDBJ whole genome shotgun (WGS) entry which is preliminary data.</text>
</comment>
<dbReference type="Proteomes" id="UP001235712">
    <property type="component" value="Unassembled WGS sequence"/>
</dbReference>
<dbReference type="InterPro" id="IPR005531">
    <property type="entry name" value="Asp23"/>
</dbReference>
<feature type="region of interest" description="Disordered" evidence="2">
    <location>
        <begin position="1"/>
        <end position="29"/>
    </location>
</feature>
<feature type="compositionally biased region" description="Low complexity" evidence="2">
    <location>
        <begin position="15"/>
        <end position="29"/>
    </location>
</feature>
<proteinExistence type="inferred from homology"/>